<keyword evidence="2" id="KW-1185">Reference proteome</keyword>
<evidence type="ECO:0000313" key="1">
    <source>
        <dbReference type="EMBL" id="GBN33292.1"/>
    </source>
</evidence>
<feature type="non-terminal residue" evidence="1">
    <location>
        <position position="1"/>
    </location>
</feature>
<dbReference type="AlphaFoldDB" id="A0A4Y2N326"/>
<proteinExistence type="predicted"/>
<reference evidence="1 2" key="1">
    <citation type="journal article" date="2019" name="Sci. Rep.">
        <title>Orb-weaving spider Araneus ventricosus genome elucidates the spidroin gene catalogue.</title>
        <authorList>
            <person name="Kono N."/>
            <person name="Nakamura H."/>
            <person name="Ohtoshi R."/>
            <person name="Moran D.A.P."/>
            <person name="Shinohara A."/>
            <person name="Yoshida Y."/>
            <person name="Fujiwara M."/>
            <person name="Mori M."/>
            <person name="Tomita M."/>
            <person name="Arakawa K."/>
        </authorList>
    </citation>
    <scope>NUCLEOTIDE SEQUENCE [LARGE SCALE GENOMIC DNA]</scope>
</reference>
<comment type="caution">
    <text evidence="1">The sequence shown here is derived from an EMBL/GenBank/DDBJ whole genome shotgun (WGS) entry which is preliminary data.</text>
</comment>
<evidence type="ECO:0000313" key="2">
    <source>
        <dbReference type="Proteomes" id="UP000499080"/>
    </source>
</evidence>
<protein>
    <submittedName>
        <fullName evidence="1">Uncharacterized protein</fullName>
    </submittedName>
</protein>
<name>A0A4Y2N326_ARAVE</name>
<gene>
    <name evidence="1" type="ORF">AVEN_24448_1</name>
</gene>
<dbReference type="EMBL" id="BGPR01125853">
    <property type="protein sequence ID" value="GBN33292.1"/>
    <property type="molecule type" value="Genomic_DNA"/>
</dbReference>
<sequence>EPHGNRVPKGSAVSRLDSIQTRCDEHLIHRSQTPTRWGGVKVCKGACVVFIA</sequence>
<accession>A0A4Y2N326</accession>
<organism evidence="1 2">
    <name type="scientific">Araneus ventricosus</name>
    <name type="common">Orbweaver spider</name>
    <name type="synonym">Epeira ventricosa</name>
    <dbReference type="NCBI Taxonomy" id="182803"/>
    <lineage>
        <taxon>Eukaryota</taxon>
        <taxon>Metazoa</taxon>
        <taxon>Ecdysozoa</taxon>
        <taxon>Arthropoda</taxon>
        <taxon>Chelicerata</taxon>
        <taxon>Arachnida</taxon>
        <taxon>Araneae</taxon>
        <taxon>Araneomorphae</taxon>
        <taxon>Entelegynae</taxon>
        <taxon>Araneoidea</taxon>
        <taxon>Araneidae</taxon>
        <taxon>Araneus</taxon>
    </lineage>
</organism>
<dbReference type="Proteomes" id="UP000499080">
    <property type="component" value="Unassembled WGS sequence"/>
</dbReference>